<name>A0AAN7SX62_9EURO</name>
<evidence type="ECO:0000313" key="3">
    <source>
        <dbReference type="Proteomes" id="UP001309876"/>
    </source>
</evidence>
<proteinExistence type="predicted"/>
<sequence>MSGRSNQYTEGQPHMHEGNPSDPAAGNDRHYDILSRVDKSFQGREISFRDTANSVTDNYGTSKGAPGQLPQRPKKKWLHGSPTKKPTKHSSSHRPSTTAAQQQQQQQHPSQPCCLETGQPTHQQQQAQHIFYYGDPRYSRGFGPVMTFPNSNWNGVTRSDYPRPYRAGGNTSHGGFKYKDKDPYDYRYAEGYIEHTSKYRPYIGDPERDHHRYRHHHG</sequence>
<keyword evidence="3" id="KW-1185">Reference proteome</keyword>
<evidence type="ECO:0000313" key="2">
    <source>
        <dbReference type="EMBL" id="KAK5083043.1"/>
    </source>
</evidence>
<feature type="region of interest" description="Disordered" evidence="1">
    <location>
        <begin position="1"/>
        <end position="121"/>
    </location>
</feature>
<protein>
    <submittedName>
        <fullName evidence="2">Uncharacterized protein</fullName>
    </submittedName>
</protein>
<feature type="compositionally biased region" description="Basic and acidic residues" evidence="1">
    <location>
        <begin position="27"/>
        <end position="48"/>
    </location>
</feature>
<accession>A0AAN7SX62</accession>
<dbReference type="AlphaFoldDB" id="A0AAN7SX62"/>
<feature type="compositionally biased region" description="Polar residues" evidence="1">
    <location>
        <begin position="1"/>
        <end position="10"/>
    </location>
</feature>
<evidence type="ECO:0000256" key="1">
    <source>
        <dbReference type="SAM" id="MobiDB-lite"/>
    </source>
</evidence>
<dbReference type="Proteomes" id="UP001309876">
    <property type="component" value="Unassembled WGS sequence"/>
</dbReference>
<feature type="compositionally biased region" description="Low complexity" evidence="1">
    <location>
        <begin position="93"/>
        <end position="107"/>
    </location>
</feature>
<dbReference type="EMBL" id="JAVRRJ010000007">
    <property type="protein sequence ID" value="KAK5083043.1"/>
    <property type="molecule type" value="Genomic_DNA"/>
</dbReference>
<comment type="caution">
    <text evidence="2">The sequence shown here is derived from an EMBL/GenBank/DDBJ whole genome shotgun (WGS) entry which is preliminary data.</text>
</comment>
<gene>
    <name evidence="2" type="ORF">LTR05_006925</name>
</gene>
<reference evidence="2 3" key="1">
    <citation type="submission" date="2023-08" db="EMBL/GenBank/DDBJ databases">
        <title>Black Yeasts Isolated from many extreme environments.</title>
        <authorList>
            <person name="Coleine C."/>
            <person name="Stajich J.E."/>
            <person name="Selbmann L."/>
        </authorList>
    </citation>
    <scope>NUCLEOTIDE SEQUENCE [LARGE SCALE GENOMIC DNA]</scope>
    <source>
        <strain evidence="2 3">CCFEE 5910</strain>
    </source>
</reference>
<feature type="compositionally biased region" description="Polar residues" evidence="1">
    <location>
        <begin position="50"/>
        <end position="61"/>
    </location>
</feature>
<organism evidence="2 3">
    <name type="scientific">Lithohypha guttulata</name>
    <dbReference type="NCBI Taxonomy" id="1690604"/>
    <lineage>
        <taxon>Eukaryota</taxon>
        <taxon>Fungi</taxon>
        <taxon>Dikarya</taxon>
        <taxon>Ascomycota</taxon>
        <taxon>Pezizomycotina</taxon>
        <taxon>Eurotiomycetes</taxon>
        <taxon>Chaetothyriomycetidae</taxon>
        <taxon>Chaetothyriales</taxon>
        <taxon>Trichomeriaceae</taxon>
        <taxon>Lithohypha</taxon>
    </lineage>
</organism>